<feature type="domain" description="Ketoreductase" evidence="3">
    <location>
        <begin position="11"/>
        <end position="184"/>
    </location>
</feature>
<dbReference type="SUPFAM" id="SSF51735">
    <property type="entry name" value="NAD(P)-binding Rossmann-fold domains"/>
    <property type="match status" value="1"/>
</dbReference>
<dbReference type="EMBL" id="CSWP01000003">
    <property type="protein sequence ID" value="CPV47413.1"/>
    <property type="molecule type" value="Genomic_DNA"/>
</dbReference>
<dbReference type="PANTHER" id="PTHR43639:SF1">
    <property type="entry name" value="SHORT-CHAIN DEHYDROGENASE_REDUCTASE FAMILY PROTEIN"/>
    <property type="match status" value="1"/>
</dbReference>
<dbReference type="FunFam" id="3.40.50.720:FF:000084">
    <property type="entry name" value="Short-chain dehydrogenase reductase"/>
    <property type="match status" value="1"/>
</dbReference>
<sequence>MILDRFKLDGNVAVVTGAGRGLGAAIAEAFAQAGADVLIASRTESQLREVAEKVQAAGRQAEVVVADLSDTEASAALAQKAVDRFGRLDVVVNNVGGTMPKPFLDTTNDDLAEAFSFNVLSGHALLRAAVPHLLKSDNASVINITSTMGRLPGRAFLGYCTAKGALAHYTRTAAMDLSPRIRVNGIAPGSILTSALEVVAGNDEMRNTLEQNTPLHRLGDPDDIAAAAVYLASPAGSFLTGKVLEIDGGLIAPNLDIPLPDLA</sequence>
<evidence type="ECO:0000256" key="2">
    <source>
        <dbReference type="ARBA" id="ARBA00023002"/>
    </source>
</evidence>
<dbReference type="InterPro" id="IPR020904">
    <property type="entry name" value="Sc_DH/Rdtase_CS"/>
</dbReference>
<dbReference type="InterPro" id="IPR002347">
    <property type="entry name" value="SDR_fam"/>
</dbReference>
<dbReference type="PANTHER" id="PTHR43639">
    <property type="entry name" value="OXIDOREDUCTASE, SHORT-CHAIN DEHYDROGENASE/REDUCTASE FAMILY (AFU_ORTHOLOGUE AFUA_5G02870)"/>
    <property type="match status" value="1"/>
</dbReference>
<evidence type="ECO:0000313" key="5">
    <source>
        <dbReference type="Proteomes" id="UP000045782"/>
    </source>
</evidence>
<evidence type="ECO:0000256" key="1">
    <source>
        <dbReference type="ARBA" id="ARBA00006484"/>
    </source>
</evidence>
<dbReference type="InterPro" id="IPR036291">
    <property type="entry name" value="NAD(P)-bd_dom_sf"/>
</dbReference>
<dbReference type="SMART" id="SM00822">
    <property type="entry name" value="PKS_KR"/>
    <property type="match status" value="1"/>
</dbReference>
<accession>A0A0U0ZKG9</accession>
<dbReference type="NCBIfam" id="NF005873">
    <property type="entry name" value="PRK07814.1"/>
    <property type="match status" value="1"/>
</dbReference>
<reference evidence="4 5" key="1">
    <citation type="submission" date="2015-03" db="EMBL/GenBank/DDBJ databases">
        <authorList>
            <person name="Murphy D."/>
        </authorList>
    </citation>
    <scope>NUCLEOTIDE SEQUENCE [LARGE SCALE GENOMIC DNA]</scope>
    <source>
        <strain evidence="4 5">PAP088</strain>
    </source>
</reference>
<dbReference type="PRINTS" id="PR00080">
    <property type="entry name" value="SDRFAMILY"/>
</dbReference>
<evidence type="ECO:0000313" key="4">
    <source>
        <dbReference type="EMBL" id="CPV47413.1"/>
    </source>
</evidence>
<dbReference type="GO" id="GO:0008709">
    <property type="term" value="F:cholate 7-alpha-dehydrogenase (NAD+) activity"/>
    <property type="evidence" value="ECO:0007669"/>
    <property type="project" value="UniProtKB-EC"/>
</dbReference>
<dbReference type="Proteomes" id="UP000045782">
    <property type="component" value="Unassembled WGS sequence"/>
</dbReference>
<name>A0A0U0ZKG9_9MYCO</name>
<protein>
    <submittedName>
        <fullName evidence="4">Putative short chain dehydrogenase/reductase</fullName>
        <ecNumber evidence="4">1.1.1.159</ecNumber>
    </submittedName>
</protein>
<keyword evidence="2 4" id="KW-0560">Oxidoreductase</keyword>
<dbReference type="NCBIfam" id="NF005559">
    <property type="entry name" value="PRK07231.1"/>
    <property type="match status" value="1"/>
</dbReference>
<evidence type="ECO:0000259" key="3">
    <source>
        <dbReference type="SMART" id="SM00822"/>
    </source>
</evidence>
<organism evidence="4 5">
    <name type="scientific">Mycobacteroides abscessus</name>
    <dbReference type="NCBI Taxonomy" id="36809"/>
    <lineage>
        <taxon>Bacteria</taxon>
        <taxon>Bacillati</taxon>
        <taxon>Actinomycetota</taxon>
        <taxon>Actinomycetes</taxon>
        <taxon>Mycobacteriales</taxon>
        <taxon>Mycobacteriaceae</taxon>
        <taxon>Mycobacteroides</taxon>
    </lineage>
</organism>
<dbReference type="Gene3D" id="3.40.50.720">
    <property type="entry name" value="NAD(P)-binding Rossmann-like Domain"/>
    <property type="match status" value="1"/>
</dbReference>
<gene>
    <name evidence="4" type="primary">hdhA_2</name>
    <name evidence="4" type="ORF">ERS075579_01881</name>
</gene>
<dbReference type="AlphaFoldDB" id="A0A0U0ZKG9"/>
<dbReference type="EC" id="1.1.1.159" evidence="4"/>
<dbReference type="Pfam" id="PF13561">
    <property type="entry name" value="adh_short_C2"/>
    <property type="match status" value="1"/>
</dbReference>
<proteinExistence type="inferred from homology"/>
<dbReference type="PRINTS" id="PR00081">
    <property type="entry name" value="GDHRDH"/>
</dbReference>
<dbReference type="InterPro" id="IPR057326">
    <property type="entry name" value="KR_dom"/>
</dbReference>
<dbReference type="RefSeq" id="WP_005071735.1">
    <property type="nucleotide sequence ID" value="NZ_CP014952.1"/>
</dbReference>
<comment type="similarity">
    <text evidence="1">Belongs to the short-chain dehydrogenases/reductases (SDR) family.</text>
</comment>
<dbReference type="CDD" id="cd05233">
    <property type="entry name" value="SDR_c"/>
    <property type="match status" value="1"/>
</dbReference>
<dbReference type="PROSITE" id="PS00061">
    <property type="entry name" value="ADH_SHORT"/>
    <property type="match status" value="1"/>
</dbReference>